<dbReference type="Gene3D" id="2.60.40.2000">
    <property type="match status" value="1"/>
</dbReference>
<sequence length="96" mass="10625">MEERKKTNHRGHSLILENREKLSISGVEHVNSFNSELIVVETIDGVLTLKGEDLDVSKLSLDDGNASIQGRIYSMIYSDRSSLGTKGSGLLSKMFK</sequence>
<dbReference type="RefSeq" id="WP_011971315.1">
    <property type="nucleotide sequence ID" value="NC_009633.1"/>
</dbReference>
<gene>
    <name evidence="1" type="ordered locus">Amet_0169</name>
</gene>
<dbReference type="HOGENOM" id="CLU_168343_3_0_9"/>
<dbReference type="EMBL" id="CP000724">
    <property type="protein sequence ID" value="ABR46406.1"/>
    <property type="molecule type" value="Genomic_DNA"/>
</dbReference>
<protein>
    <submittedName>
        <fullName evidence="1">YabP family protein</fullName>
    </submittedName>
</protein>
<dbReference type="Proteomes" id="UP000001572">
    <property type="component" value="Chromosome"/>
</dbReference>
<organism evidence="1 2">
    <name type="scientific">Alkaliphilus metalliredigens (strain QYMF)</name>
    <dbReference type="NCBI Taxonomy" id="293826"/>
    <lineage>
        <taxon>Bacteria</taxon>
        <taxon>Bacillati</taxon>
        <taxon>Bacillota</taxon>
        <taxon>Clostridia</taxon>
        <taxon>Peptostreptococcales</taxon>
        <taxon>Natronincolaceae</taxon>
        <taxon>Alkaliphilus</taxon>
    </lineage>
</organism>
<dbReference type="eggNOG" id="ENOG5032YWW">
    <property type="taxonomic scope" value="Bacteria"/>
</dbReference>
<dbReference type="PIRSF" id="PIRSF011576">
    <property type="entry name" value="YabP"/>
    <property type="match status" value="1"/>
</dbReference>
<dbReference type="STRING" id="293826.Amet_0169"/>
<name>A6TJN8_ALKMQ</name>
<proteinExistence type="predicted"/>
<dbReference type="GO" id="GO:0030435">
    <property type="term" value="P:sporulation resulting in formation of a cellular spore"/>
    <property type="evidence" value="ECO:0007669"/>
    <property type="project" value="InterPro"/>
</dbReference>
<dbReference type="Pfam" id="PF07873">
    <property type="entry name" value="YabP"/>
    <property type="match status" value="1"/>
</dbReference>
<dbReference type="AlphaFoldDB" id="A6TJN8"/>
<evidence type="ECO:0000313" key="2">
    <source>
        <dbReference type="Proteomes" id="UP000001572"/>
    </source>
</evidence>
<dbReference type="InterPro" id="IPR022476">
    <property type="entry name" value="Spore_YabP/YqfC"/>
</dbReference>
<dbReference type="InterPro" id="IPR012504">
    <property type="entry name" value="Spore_YabP"/>
</dbReference>
<evidence type="ECO:0000313" key="1">
    <source>
        <dbReference type="EMBL" id="ABR46406.1"/>
    </source>
</evidence>
<dbReference type="NCBIfam" id="TIGR02892">
    <property type="entry name" value="spore_yabP"/>
    <property type="match status" value="1"/>
</dbReference>
<reference evidence="2" key="1">
    <citation type="journal article" date="2016" name="Genome Announc.">
        <title>Complete genome sequence of Alkaliphilus metalliredigens strain QYMF, an alkaliphilic and metal-reducing bacterium isolated from borax-contaminated leachate ponds.</title>
        <authorList>
            <person name="Hwang C."/>
            <person name="Copeland A."/>
            <person name="Lucas S."/>
            <person name="Lapidus A."/>
            <person name="Barry K."/>
            <person name="Detter J.C."/>
            <person name="Glavina Del Rio T."/>
            <person name="Hammon N."/>
            <person name="Israni S."/>
            <person name="Dalin E."/>
            <person name="Tice H."/>
            <person name="Pitluck S."/>
            <person name="Chertkov O."/>
            <person name="Brettin T."/>
            <person name="Bruce D."/>
            <person name="Han C."/>
            <person name="Schmutz J."/>
            <person name="Larimer F."/>
            <person name="Land M.L."/>
            <person name="Hauser L."/>
            <person name="Kyrpides N."/>
            <person name="Mikhailova N."/>
            <person name="Ye Q."/>
            <person name="Zhou J."/>
            <person name="Richardson P."/>
            <person name="Fields M.W."/>
        </authorList>
    </citation>
    <scope>NUCLEOTIDE SEQUENCE [LARGE SCALE GENOMIC DNA]</scope>
    <source>
        <strain evidence="2">QYMF</strain>
    </source>
</reference>
<dbReference type="OrthoDB" id="9795125at2"/>
<accession>A6TJN8</accession>
<dbReference type="KEGG" id="amt:Amet_0169"/>
<dbReference type="InterPro" id="IPR038705">
    <property type="entry name" value="YabP_sf"/>
</dbReference>
<keyword evidence="2" id="KW-1185">Reference proteome</keyword>